<dbReference type="EMBL" id="IACJ01061333">
    <property type="protein sequence ID" value="LAA46120.1"/>
    <property type="molecule type" value="Transcribed_RNA"/>
</dbReference>
<dbReference type="EMBL" id="IACJ01061334">
    <property type="protein sequence ID" value="LAA46122.1"/>
    <property type="molecule type" value="Transcribed_RNA"/>
</dbReference>
<protein>
    <submittedName>
        <fullName evidence="1">Uncharacterized protein</fullName>
    </submittedName>
</protein>
<reference evidence="1" key="2">
    <citation type="submission" date="2017-11" db="EMBL/GenBank/DDBJ databases">
        <title>Coralsnake Venomics: Analyses of Venom Gland Transcriptomes and Proteomes of Six Brazilian Taxa.</title>
        <authorList>
            <person name="Aird S.D."/>
            <person name="Jorge da Silva N."/>
            <person name="Qiu L."/>
            <person name="Villar-Briones A."/>
            <person name="Aparecida-Saddi V."/>
            <person name="Campos-Telles M.P."/>
            <person name="Grau M."/>
            <person name="Mikheyev A.S."/>
        </authorList>
    </citation>
    <scope>NUCLEOTIDE SEQUENCE</scope>
    <source>
        <tissue evidence="1">Venom_gland</tissue>
    </source>
</reference>
<reference evidence="1" key="1">
    <citation type="submission" date="2017-07" db="EMBL/GenBank/DDBJ databases">
        <authorList>
            <person name="Mikheyev A."/>
            <person name="Grau M."/>
        </authorList>
    </citation>
    <scope>NUCLEOTIDE SEQUENCE</scope>
    <source>
        <tissue evidence="1">Venom_gland</tissue>
    </source>
</reference>
<evidence type="ECO:0000313" key="1">
    <source>
        <dbReference type="EMBL" id="LAA46122.1"/>
    </source>
</evidence>
<dbReference type="AlphaFoldDB" id="A0A2D4FF83"/>
<proteinExistence type="predicted"/>
<organism evidence="1">
    <name type="scientific">Micrurus corallinus</name>
    <name type="common">Brazilian coral snake</name>
    <dbReference type="NCBI Taxonomy" id="54390"/>
    <lineage>
        <taxon>Eukaryota</taxon>
        <taxon>Metazoa</taxon>
        <taxon>Chordata</taxon>
        <taxon>Craniata</taxon>
        <taxon>Vertebrata</taxon>
        <taxon>Euteleostomi</taxon>
        <taxon>Lepidosauria</taxon>
        <taxon>Squamata</taxon>
        <taxon>Bifurcata</taxon>
        <taxon>Unidentata</taxon>
        <taxon>Episquamata</taxon>
        <taxon>Toxicofera</taxon>
        <taxon>Serpentes</taxon>
        <taxon>Colubroidea</taxon>
        <taxon>Elapidae</taxon>
        <taxon>Elapinae</taxon>
        <taxon>Micrurus</taxon>
    </lineage>
</organism>
<name>A0A2D4FF83_MICCO</name>
<sequence length="136" mass="15952">MFYRIESALSKLLYKHIFTQIHFQLTKVRTRREKTKLDIHNTFDCTHSTVSETSRTLQETQDTILYKFYICDQYILIRGTESCIFSHRNGKCSWGQSTIKDSQPIILSAGSQRFGINRLQKMVSQKQKQASQENHS</sequence>
<accession>A0A2D4FF83</accession>